<keyword evidence="4 6" id="KW-1133">Transmembrane helix</keyword>
<feature type="transmembrane region" description="Helical" evidence="6">
    <location>
        <begin position="78"/>
        <end position="99"/>
    </location>
</feature>
<evidence type="ECO:0000256" key="6">
    <source>
        <dbReference type="RuleBase" id="RU363041"/>
    </source>
</evidence>
<feature type="transmembrane region" description="Helical" evidence="6">
    <location>
        <begin position="156"/>
        <end position="173"/>
    </location>
</feature>
<protein>
    <recommendedName>
        <fullName evidence="6">Probable membrane transporter protein</fullName>
    </recommendedName>
</protein>
<sequence>MDQLERPRPGIIPLILMGALTGLLSGLFGIGGGVLLVPMLVLFLGFQQRLAAGTSVAAILPAAIVGGIGYAVQGNVDWVAAPLLAIGIVIGAQLGSFLLSRTPTGFLRWMFMVFLLAVAVSLWFVVPERDDTIEITVLTGTLLVLTGLLTGVLSGLLGVGGGVVVVPILMFFFGASDLIAKGTSLIMLIPGSISGTIGNSRRRNVDLRSAAVLGIAASVLSPLGSVIATWIPPFWSNVAFSVLLGLILIQMLVRVLRRKR</sequence>
<dbReference type="PANTHER" id="PTHR43701:SF2">
    <property type="entry name" value="MEMBRANE TRANSPORTER PROTEIN YJNA-RELATED"/>
    <property type="match status" value="1"/>
</dbReference>
<dbReference type="Proteomes" id="UP000668403">
    <property type="component" value="Unassembled WGS sequence"/>
</dbReference>
<dbReference type="GO" id="GO:0005886">
    <property type="term" value="C:plasma membrane"/>
    <property type="evidence" value="ECO:0007669"/>
    <property type="project" value="UniProtKB-SubCell"/>
</dbReference>
<comment type="subcellular location">
    <subcellularLocation>
        <location evidence="6">Cell membrane</location>
        <topology evidence="6">Multi-pass membrane protein</topology>
    </subcellularLocation>
    <subcellularLocation>
        <location evidence="1">Membrane</location>
        <topology evidence="1">Multi-pass membrane protein</topology>
    </subcellularLocation>
</comment>
<evidence type="ECO:0000256" key="3">
    <source>
        <dbReference type="ARBA" id="ARBA00022692"/>
    </source>
</evidence>
<evidence type="ECO:0000256" key="5">
    <source>
        <dbReference type="ARBA" id="ARBA00023136"/>
    </source>
</evidence>
<feature type="transmembrane region" description="Helical" evidence="6">
    <location>
        <begin position="237"/>
        <end position="256"/>
    </location>
</feature>
<gene>
    <name evidence="7" type="ORF">J4H85_03545</name>
</gene>
<dbReference type="PANTHER" id="PTHR43701">
    <property type="entry name" value="MEMBRANE TRANSPORTER PROTEIN MJ0441-RELATED"/>
    <property type="match status" value="1"/>
</dbReference>
<evidence type="ECO:0000256" key="4">
    <source>
        <dbReference type="ARBA" id="ARBA00022989"/>
    </source>
</evidence>
<evidence type="ECO:0000256" key="2">
    <source>
        <dbReference type="ARBA" id="ARBA00009142"/>
    </source>
</evidence>
<dbReference type="EMBL" id="JAGFBF010000001">
    <property type="protein sequence ID" value="MBO2989074.1"/>
    <property type="molecule type" value="Genomic_DNA"/>
</dbReference>
<dbReference type="RefSeq" id="WP_208236906.1">
    <property type="nucleotide sequence ID" value="NZ_BAAAQU010000001.1"/>
</dbReference>
<dbReference type="InterPro" id="IPR051598">
    <property type="entry name" value="TSUP/Inactive_protease-like"/>
</dbReference>
<evidence type="ECO:0000256" key="1">
    <source>
        <dbReference type="ARBA" id="ARBA00004141"/>
    </source>
</evidence>
<reference evidence="7" key="1">
    <citation type="submission" date="2021-03" db="EMBL/GenBank/DDBJ databases">
        <title>Leucobacter chromiisoli sp. nov., isolated from chromium-containing soil of chemical plant.</title>
        <authorList>
            <person name="Xu Z."/>
        </authorList>
    </citation>
    <scope>NUCLEOTIDE SEQUENCE</scope>
    <source>
        <strain evidence="7">K 70/01</strain>
    </source>
</reference>
<dbReference type="Pfam" id="PF01925">
    <property type="entry name" value="TauE"/>
    <property type="match status" value="2"/>
</dbReference>
<dbReference type="AlphaFoldDB" id="A0A939QHR4"/>
<organism evidence="7 8">
    <name type="scientific">Leucobacter tardus</name>
    <dbReference type="NCBI Taxonomy" id="501483"/>
    <lineage>
        <taxon>Bacteria</taxon>
        <taxon>Bacillati</taxon>
        <taxon>Actinomycetota</taxon>
        <taxon>Actinomycetes</taxon>
        <taxon>Micrococcales</taxon>
        <taxon>Microbacteriaceae</taxon>
        <taxon>Leucobacter</taxon>
    </lineage>
</organism>
<feature type="transmembrane region" description="Helical" evidence="6">
    <location>
        <begin position="50"/>
        <end position="72"/>
    </location>
</feature>
<comment type="caution">
    <text evidence="7">The sequence shown here is derived from an EMBL/GenBank/DDBJ whole genome shotgun (WGS) entry which is preliminary data.</text>
</comment>
<evidence type="ECO:0000313" key="7">
    <source>
        <dbReference type="EMBL" id="MBO2989074.1"/>
    </source>
</evidence>
<feature type="transmembrane region" description="Helical" evidence="6">
    <location>
        <begin position="106"/>
        <end position="126"/>
    </location>
</feature>
<feature type="transmembrane region" description="Helical" evidence="6">
    <location>
        <begin position="210"/>
        <end position="231"/>
    </location>
</feature>
<comment type="similarity">
    <text evidence="2 6">Belongs to the 4-toluene sulfonate uptake permease (TSUP) (TC 2.A.102) family.</text>
</comment>
<keyword evidence="3 6" id="KW-0812">Transmembrane</keyword>
<accession>A0A939QHR4</accession>
<evidence type="ECO:0000313" key="8">
    <source>
        <dbReference type="Proteomes" id="UP000668403"/>
    </source>
</evidence>
<keyword evidence="8" id="KW-1185">Reference proteome</keyword>
<feature type="transmembrane region" description="Helical" evidence="6">
    <location>
        <begin position="12"/>
        <end position="43"/>
    </location>
</feature>
<dbReference type="InterPro" id="IPR002781">
    <property type="entry name" value="TM_pro_TauE-like"/>
</dbReference>
<name>A0A939QHR4_9MICO</name>
<keyword evidence="5 6" id="KW-0472">Membrane</keyword>
<proteinExistence type="inferred from homology"/>
<keyword evidence="6" id="KW-1003">Cell membrane</keyword>